<name>B6HT51_PENRW</name>
<dbReference type="HOGENOM" id="CLU_2171887_0_0_1"/>
<proteinExistence type="predicted"/>
<dbReference type="EMBL" id="AM920437">
    <property type="protein sequence ID" value="CAP98180.1"/>
    <property type="molecule type" value="Genomic_DNA"/>
</dbReference>
<dbReference type="Proteomes" id="UP000000724">
    <property type="component" value="Contig Pc00c22"/>
</dbReference>
<dbReference type="AlphaFoldDB" id="B6HT51"/>
<protein>
    <submittedName>
        <fullName evidence="1">Uncharacterized protein</fullName>
    </submittedName>
</protein>
<evidence type="ECO:0000313" key="1">
    <source>
        <dbReference type="EMBL" id="CAP98180.1"/>
    </source>
</evidence>
<gene>
    <name evidence="1" type="ORF">Pc22g08920</name>
    <name evidence="1" type="ORF">PCH_Pc22g08920</name>
</gene>
<evidence type="ECO:0000313" key="2">
    <source>
        <dbReference type="Proteomes" id="UP000000724"/>
    </source>
</evidence>
<dbReference type="VEuPathDB" id="FungiDB:PCH_Pc22g08920"/>
<accession>B6HT51</accession>
<sequence length="110" mass="11858">MTDDRPGQGVDRGENGAEENYYHASNITVNGIRKVDMYHFDISMQVDCAGNPLWSAAAELKLDSPPIPPASGVIGSSEKGPEEDRGDLCATVFKDLSYLIMLGDVLAMPN</sequence>
<reference evidence="1 2" key="1">
    <citation type="journal article" date="2008" name="Nat. Biotechnol.">
        <title>Genome sequencing and analysis of the filamentous fungus Penicillium chrysogenum.</title>
        <authorList>
            <person name="van den Berg M.A."/>
            <person name="Albang R."/>
            <person name="Albermann K."/>
            <person name="Badger J.H."/>
            <person name="Daran J.-M."/>
            <person name="Driessen A.J.M."/>
            <person name="Garcia-Estrada C."/>
            <person name="Fedorova N.D."/>
            <person name="Harris D.M."/>
            <person name="Heijne W.H.M."/>
            <person name="Joardar V.S."/>
            <person name="Kiel J.A.K.W."/>
            <person name="Kovalchuk A."/>
            <person name="Martin J.F."/>
            <person name="Nierman W.C."/>
            <person name="Nijland J.G."/>
            <person name="Pronk J.T."/>
            <person name="Roubos J.A."/>
            <person name="van der Klei I.J."/>
            <person name="van Peij N.N.M.E."/>
            <person name="Veenhuis M."/>
            <person name="von Doehren H."/>
            <person name="Wagner C."/>
            <person name="Wortman J.R."/>
            <person name="Bovenberg R.A.L."/>
        </authorList>
    </citation>
    <scope>NUCLEOTIDE SEQUENCE [LARGE SCALE GENOMIC DNA]</scope>
    <source>
        <strain evidence="2">ATCC 28089 / DSM 1075 / NRRL 1951 / Wisconsin 54-1255</strain>
    </source>
</reference>
<organism evidence="1 2">
    <name type="scientific">Penicillium rubens (strain ATCC 28089 / DSM 1075 / NRRL 1951 / Wisconsin 54-1255)</name>
    <name type="common">Penicillium chrysogenum</name>
    <dbReference type="NCBI Taxonomy" id="500485"/>
    <lineage>
        <taxon>Eukaryota</taxon>
        <taxon>Fungi</taxon>
        <taxon>Dikarya</taxon>
        <taxon>Ascomycota</taxon>
        <taxon>Pezizomycotina</taxon>
        <taxon>Eurotiomycetes</taxon>
        <taxon>Eurotiomycetidae</taxon>
        <taxon>Eurotiales</taxon>
        <taxon>Aspergillaceae</taxon>
        <taxon>Penicillium</taxon>
        <taxon>Penicillium chrysogenum species complex</taxon>
    </lineage>
</organism>
<keyword evidence="2" id="KW-1185">Reference proteome</keyword>